<dbReference type="PANTHER" id="PTHR12993:SF26">
    <property type="entry name" value="1D-MYO-INOSITOL 2-ACETAMIDO-2-DEOXY-ALPHA-D-GLUCOPYRANOSIDE DEACETYLASE"/>
    <property type="match status" value="1"/>
</dbReference>
<accession>A0A933SG11</accession>
<keyword evidence="1" id="KW-0732">Signal</keyword>
<dbReference type="PANTHER" id="PTHR12993">
    <property type="entry name" value="N-ACETYLGLUCOSAMINYL-PHOSPHATIDYLINOSITOL DE-N-ACETYLASE-RELATED"/>
    <property type="match status" value="1"/>
</dbReference>
<gene>
    <name evidence="2" type="ORF">HZA61_09385</name>
</gene>
<organism evidence="2 3">
    <name type="scientific">Eiseniibacteriota bacterium</name>
    <dbReference type="NCBI Taxonomy" id="2212470"/>
    <lineage>
        <taxon>Bacteria</taxon>
        <taxon>Candidatus Eiseniibacteriota</taxon>
    </lineage>
</organism>
<dbReference type="GO" id="GO:0016811">
    <property type="term" value="F:hydrolase activity, acting on carbon-nitrogen (but not peptide) bonds, in linear amides"/>
    <property type="evidence" value="ECO:0007669"/>
    <property type="project" value="TreeGrafter"/>
</dbReference>
<feature type="chain" id="PRO_5037599230" evidence="1">
    <location>
        <begin position="31"/>
        <end position="845"/>
    </location>
</feature>
<dbReference type="SUPFAM" id="SSF102588">
    <property type="entry name" value="LmbE-like"/>
    <property type="match status" value="1"/>
</dbReference>
<dbReference type="Proteomes" id="UP000696931">
    <property type="component" value="Unassembled WGS sequence"/>
</dbReference>
<comment type="caution">
    <text evidence="2">The sequence shown here is derived from an EMBL/GenBank/DDBJ whole genome shotgun (WGS) entry which is preliminary data.</text>
</comment>
<reference evidence="2" key="1">
    <citation type="submission" date="2020-07" db="EMBL/GenBank/DDBJ databases">
        <title>Huge and variable diversity of episymbiotic CPR bacteria and DPANN archaea in groundwater ecosystems.</title>
        <authorList>
            <person name="He C.Y."/>
            <person name="Keren R."/>
            <person name="Whittaker M."/>
            <person name="Farag I.F."/>
            <person name="Doudna J."/>
            <person name="Cate J.H.D."/>
            <person name="Banfield J.F."/>
        </authorList>
    </citation>
    <scope>NUCLEOTIDE SEQUENCE</scope>
    <source>
        <strain evidence="2">NC_groundwater_1813_Pr3_B-0.1um_71_17</strain>
    </source>
</reference>
<proteinExistence type="predicted"/>
<sequence>MIPTMRSFPHALPRLRSLALAALFAAAGFAALVSTAAADPRPREVMDAARLRLALQKLQVTGTALFVAAHPDDENTAMLAWLSSGRKVRTGYLSMTRGDGGQNLIGTEIGEQLGLIRTNELLGARRVDGAEQFFTRALDFGYSKNPEETFAFWGRERVLADVVYVIRRFRPDLIVTRFPTDGGGGHGHHTASAILAEEAFAAAADPARFPEQLASVKPWQAKRLVWNAFRFGNAGPDTTPGRVRVDVGAYQPLLGRSYSEIAGESRSMHKSQGFGSAERRGELTNTFEHRLGERAKEDLFEGVDLSWSRFPNGAKVGALLREAETSFDPAKPEALLPVLLRARAALDACGDDPMIAVKRAELMEVIRSCAGLWVEAIVQRPTTTPGGKVRVVTSVLNRSSAPLTLSKVEIVNGPASTRGARALARNVAANDTLQAALSANAPLTQPWWLAQPGDKGTFAVPEQRLVGDPESAPALVARFTLTSGGETLEYEVPVVSRSVDPVLGERYRALEVIPPATSRFEQGAYLFADGSPREVRVVVESSLDPLAGRVKLALPEGWRADPPVREIRLAAQGDTTLAFRITPPAAGAAAPASVRCLVETGGATWDRRLLRIDHEHIPVQTLLPTAEAKLVRADVKRAGTQVGSVMGSGDAVPAALQQMGFTVTLLTDADVEEGDLSRFETIVIGVRAYNTRPRLLAHQDRLLAYAANGGRLVVQYQTADGSFDNKLGPLPFKISRERVTVEEAEMRVLEAGHPLLTTPNAIGAADFAGWVQERGLYFAQPFDAGYDAVFGANDPGEPSRDGGLLYARVGKGSYVYTGLAFFRQLPAGVPGAYRLFANLVSPERK</sequence>
<dbReference type="Pfam" id="PF02585">
    <property type="entry name" value="PIG-L"/>
    <property type="match status" value="1"/>
</dbReference>
<evidence type="ECO:0000313" key="2">
    <source>
        <dbReference type="EMBL" id="MBI5169688.1"/>
    </source>
</evidence>
<evidence type="ECO:0000313" key="3">
    <source>
        <dbReference type="Proteomes" id="UP000696931"/>
    </source>
</evidence>
<dbReference type="EMBL" id="JACRIW010000063">
    <property type="protein sequence ID" value="MBI5169688.1"/>
    <property type="molecule type" value="Genomic_DNA"/>
</dbReference>
<dbReference type="SUPFAM" id="SSF52317">
    <property type="entry name" value="Class I glutamine amidotransferase-like"/>
    <property type="match status" value="1"/>
</dbReference>
<name>A0A933SG11_UNCEI</name>
<dbReference type="InterPro" id="IPR003737">
    <property type="entry name" value="GlcNAc_PI_deacetylase-related"/>
</dbReference>
<feature type="signal peptide" evidence="1">
    <location>
        <begin position="1"/>
        <end position="30"/>
    </location>
</feature>
<dbReference type="InterPro" id="IPR024078">
    <property type="entry name" value="LmbE-like_dom_sf"/>
</dbReference>
<protein>
    <submittedName>
        <fullName evidence="2">PIG-L family deacetylase</fullName>
    </submittedName>
</protein>
<dbReference type="Gene3D" id="3.40.50.10320">
    <property type="entry name" value="LmbE-like"/>
    <property type="match status" value="1"/>
</dbReference>
<dbReference type="AlphaFoldDB" id="A0A933SG11"/>
<dbReference type="InterPro" id="IPR029062">
    <property type="entry name" value="Class_I_gatase-like"/>
</dbReference>
<evidence type="ECO:0000256" key="1">
    <source>
        <dbReference type="SAM" id="SignalP"/>
    </source>
</evidence>